<proteinExistence type="predicted"/>
<organism evidence="1">
    <name type="scientific">Myoviridae sp. ctpjm1</name>
    <dbReference type="NCBI Taxonomy" id="2826699"/>
    <lineage>
        <taxon>Viruses</taxon>
        <taxon>Duplodnaviria</taxon>
        <taxon>Heunggongvirae</taxon>
        <taxon>Uroviricota</taxon>
        <taxon>Caudoviricetes</taxon>
    </lineage>
</organism>
<accession>A0A8S5NMU2</accession>
<sequence length="242" mass="26191">MPQYHPKPVCQLDENGLYFGQTQADPDLLGEGWLLPARCIDTDPPELSDGQCARWNGTGWDILPDHRGQTAYRTDTGQPETVTAAGALSDGLTLIPPPTARHTWQHGAWTLTPEAQAEILEEARAERLTQDARAAQAFIDTAAGLAEVPEFEIQTWSIQAAEAAAWEADRTAATPVLDTIAAARGIGREALIKKAAKKAKAYTLLTARTAGERQRIEAQIRAAEDMAALAAVEIRYTLPEAV</sequence>
<name>A0A8S5NMU2_9CAUD</name>
<reference evidence="1" key="1">
    <citation type="journal article" date="2021" name="Proc. Natl. Acad. Sci. U.S.A.">
        <title>A Catalog of Tens of Thousands of Viruses from Human Metagenomes Reveals Hidden Associations with Chronic Diseases.</title>
        <authorList>
            <person name="Tisza M.J."/>
            <person name="Buck C.B."/>
        </authorList>
    </citation>
    <scope>NUCLEOTIDE SEQUENCE</scope>
    <source>
        <strain evidence="1">Ctpjm1</strain>
    </source>
</reference>
<protein>
    <submittedName>
        <fullName evidence="1">Tail fiber assembly protein</fullName>
    </submittedName>
</protein>
<dbReference type="EMBL" id="BK015208">
    <property type="protein sequence ID" value="DAD96046.1"/>
    <property type="molecule type" value="Genomic_DNA"/>
</dbReference>
<evidence type="ECO:0000313" key="1">
    <source>
        <dbReference type="EMBL" id="DAD96046.1"/>
    </source>
</evidence>